<keyword evidence="2" id="KW-0597">Phosphoprotein</keyword>
<feature type="domain" description="Response regulatory" evidence="3">
    <location>
        <begin position="6"/>
        <end position="116"/>
    </location>
</feature>
<evidence type="ECO:0000259" key="3">
    <source>
        <dbReference type="PROSITE" id="PS50110"/>
    </source>
</evidence>
<sequence length="238" mass="27243">MNTKLKCLLLDDELPGLTYLKMLCEQIPELEVVKAFNNPDVFLSEIPELDFDLCILDIEMPMISGIEVANLLQGKLIIFATAYKEFALDAFELDAVDYLQKPIKKERLQMAVQKALKRIQQEIPTKKFTQLQADKGKILLYFDKINYVKTASIDSRDKEVLLDDGSTVILKNISFEKLLELLPTSDFCRINKHEIIKLSIVQFFSADLITTNCTLREKNLVLTLGNSFKKDFLSKLTL</sequence>
<dbReference type="InterPro" id="IPR011006">
    <property type="entry name" value="CheY-like_superfamily"/>
</dbReference>
<proteinExistence type="predicted"/>
<dbReference type="InterPro" id="IPR039420">
    <property type="entry name" value="WalR-like"/>
</dbReference>
<keyword evidence="1" id="KW-0238">DNA-binding</keyword>
<dbReference type="SMART" id="SM00850">
    <property type="entry name" value="LytTR"/>
    <property type="match status" value="1"/>
</dbReference>
<feature type="modified residue" description="4-aspartylphosphate" evidence="2">
    <location>
        <position position="57"/>
    </location>
</feature>
<dbReference type="SMART" id="SM00448">
    <property type="entry name" value="REC"/>
    <property type="match status" value="1"/>
</dbReference>
<dbReference type="EMBL" id="CP096205">
    <property type="protein sequence ID" value="UPQ80282.1"/>
    <property type="molecule type" value="Genomic_DNA"/>
</dbReference>
<dbReference type="Proteomes" id="UP000830583">
    <property type="component" value="Chromosome"/>
</dbReference>
<dbReference type="PANTHER" id="PTHR48111">
    <property type="entry name" value="REGULATOR OF RPOS"/>
    <property type="match status" value="1"/>
</dbReference>
<reference evidence="4" key="1">
    <citation type="submission" date="2022-04" db="EMBL/GenBank/DDBJ databases">
        <title>Consumption of N2O by Flavobacterium azooxidireducens sp. nov. isolated from Decomposing Leaf Litter of Phragmites australis (Cav.).</title>
        <authorList>
            <person name="Behrendt U."/>
            <person name="Spanner T."/>
            <person name="Augustin J."/>
            <person name="Horn M.A."/>
            <person name="Kolb S."/>
            <person name="Ulrich A."/>
        </authorList>
    </citation>
    <scope>NUCLEOTIDE SEQUENCE</scope>
    <source>
        <strain evidence="4">IGB 4-14</strain>
    </source>
</reference>
<dbReference type="PROSITE" id="PS50110">
    <property type="entry name" value="RESPONSE_REGULATORY"/>
    <property type="match status" value="1"/>
</dbReference>
<dbReference type="PANTHER" id="PTHR48111:SF69">
    <property type="entry name" value="RESPONSE REGULATOR RECEIVER"/>
    <property type="match status" value="1"/>
</dbReference>
<dbReference type="Pfam" id="PF00072">
    <property type="entry name" value="Response_reg"/>
    <property type="match status" value="1"/>
</dbReference>
<organism evidence="4 5">
    <name type="scientific">Flavobacterium azooxidireducens</name>
    <dbReference type="NCBI Taxonomy" id="1871076"/>
    <lineage>
        <taxon>Bacteria</taxon>
        <taxon>Pseudomonadati</taxon>
        <taxon>Bacteroidota</taxon>
        <taxon>Flavobacteriia</taxon>
        <taxon>Flavobacteriales</taxon>
        <taxon>Flavobacteriaceae</taxon>
        <taxon>Flavobacterium</taxon>
    </lineage>
</organism>
<name>A0ABY4KHJ3_9FLAO</name>
<protein>
    <submittedName>
        <fullName evidence="4">Response regulator</fullName>
    </submittedName>
</protein>
<dbReference type="SUPFAM" id="SSF52172">
    <property type="entry name" value="CheY-like"/>
    <property type="match status" value="1"/>
</dbReference>
<evidence type="ECO:0000313" key="4">
    <source>
        <dbReference type="EMBL" id="UPQ80282.1"/>
    </source>
</evidence>
<dbReference type="Gene3D" id="3.40.50.2300">
    <property type="match status" value="1"/>
</dbReference>
<dbReference type="InterPro" id="IPR001789">
    <property type="entry name" value="Sig_transdc_resp-reg_receiver"/>
</dbReference>
<evidence type="ECO:0000256" key="2">
    <source>
        <dbReference type="PROSITE-ProRule" id="PRU00169"/>
    </source>
</evidence>
<keyword evidence="5" id="KW-1185">Reference proteome</keyword>
<evidence type="ECO:0000256" key="1">
    <source>
        <dbReference type="ARBA" id="ARBA00023125"/>
    </source>
</evidence>
<dbReference type="InterPro" id="IPR007492">
    <property type="entry name" value="LytTR_DNA-bd_dom"/>
</dbReference>
<accession>A0ABY4KHJ3</accession>
<evidence type="ECO:0000313" key="5">
    <source>
        <dbReference type="Proteomes" id="UP000830583"/>
    </source>
</evidence>
<dbReference type="RefSeq" id="WP_248436100.1">
    <property type="nucleotide sequence ID" value="NZ_CP096205.1"/>
</dbReference>
<gene>
    <name evidence="4" type="ORF">M0M57_05455</name>
</gene>